<proteinExistence type="predicted"/>
<reference evidence="1" key="1">
    <citation type="submission" date="2020-05" db="EMBL/GenBank/DDBJ databases">
        <authorList>
            <person name="Chiriac C."/>
            <person name="Salcher M."/>
            <person name="Ghai R."/>
            <person name="Kavagutti S V."/>
        </authorList>
    </citation>
    <scope>NUCLEOTIDE SEQUENCE</scope>
</reference>
<gene>
    <name evidence="1" type="ORF">UFOPK1722_00330</name>
</gene>
<organism evidence="1">
    <name type="scientific">freshwater metagenome</name>
    <dbReference type="NCBI Taxonomy" id="449393"/>
    <lineage>
        <taxon>unclassified sequences</taxon>
        <taxon>metagenomes</taxon>
        <taxon>ecological metagenomes</taxon>
    </lineage>
</organism>
<sequence length="72" mass="8242">MISEPSDELDARQRERLDEIAADLREVLSRLDDVQFDVLREASARRQGRPAVDKTLSQARRSIEKAIHLIGE</sequence>
<accession>A0A6J6E4L7</accession>
<dbReference type="AlphaFoldDB" id="A0A6J6E4L7"/>
<evidence type="ECO:0000313" key="1">
    <source>
        <dbReference type="EMBL" id="CAB4570244.1"/>
    </source>
</evidence>
<name>A0A6J6E4L7_9ZZZZ</name>
<protein>
    <submittedName>
        <fullName evidence="1">Unannotated protein</fullName>
    </submittedName>
</protein>
<dbReference type="EMBL" id="CAEZTS010000017">
    <property type="protein sequence ID" value="CAB4570244.1"/>
    <property type="molecule type" value="Genomic_DNA"/>
</dbReference>